<evidence type="ECO:0000313" key="2">
    <source>
        <dbReference type="EMBL" id="EXM18717.1"/>
    </source>
</evidence>
<feature type="domain" description="Ubiquitin-like" evidence="1">
    <location>
        <begin position="168"/>
        <end position="251"/>
    </location>
</feature>
<dbReference type="OrthoDB" id="3045089at2759"/>
<dbReference type="InterPro" id="IPR011990">
    <property type="entry name" value="TPR-like_helical_dom_sf"/>
</dbReference>
<protein>
    <recommendedName>
        <fullName evidence="1">Ubiquitin-like domain-containing protein</fullName>
    </recommendedName>
</protein>
<dbReference type="Proteomes" id="UP000030701">
    <property type="component" value="Unassembled WGS sequence"/>
</dbReference>
<proteinExistence type="predicted"/>
<gene>
    <name evidence="2" type="ORF">FOTG_13246</name>
</gene>
<dbReference type="PANTHER" id="PTHR38886">
    <property type="entry name" value="SESA DOMAIN-CONTAINING PROTEIN"/>
    <property type="match status" value="1"/>
</dbReference>
<reference evidence="2" key="2">
    <citation type="submission" date="2012-05" db="EMBL/GenBank/DDBJ databases">
        <title>The Genome Annotation of Fusarium oxysporum Cotton.</title>
        <authorList>
            <consortium name="The Broad Institute Genomics Platform"/>
            <person name="Ma L.-J."/>
            <person name="Corby-Kistler H."/>
            <person name="Broz K."/>
            <person name="Gale L.R."/>
            <person name="Jonkers W."/>
            <person name="O'Donnell K."/>
            <person name="Ploetz R."/>
            <person name="Steinberg C."/>
            <person name="Schwartz D.C."/>
            <person name="VanEtten H."/>
            <person name="Zhou S."/>
            <person name="Young S.K."/>
            <person name="Zeng Q."/>
            <person name="Gargeya S."/>
            <person name="Fitzgerald M."/>
            <person name="Abouelleil A."/>
            <person name="Alvarado L."/>
            <person name="Chapman S.B."/>
            <person name="Gainer-Dewar J."/>
            <person name="Goldberg J."/>
            <person name="Griggs A."/>
            <person name="Gujja S."/>
            <person name="Hansen M."/>
            <person name="Howarth C."/>
            <person name="Imamovic A."/>
            <person name="Ireland A."/>
            <person name="Larimer J."/>
            <person name="McCowan C."/>
            <person name="Murphy C."/>
            <person name="Pearson M."/>
            <person name="Poon T.W."/>
            <person name="Priest M."/>
            <person name="Roberts A."/>
            <person name="Saif S."/>
            <person name="Shea T."/>
            <person name="Sykes S."/>
            <person name="Wortman J."/>
            <person name="Nusbaum C."/>
            <person name="Birren B."/>
        </authorList>
    </citation>
    <scope>NUCLEOTIDE SEQUENCE</scope>
    <source>
        <strain evidence="2">25433</strain>
    </source>
</reference>
<dbReference type="AlphaFoldDB" id="X0LC99"/>
<accession>X0LC99</accession>
<dbReference type="PANTHER" id="PTHR38886:SF1">
    <property type="entry name" value="NACHT-NTPASE AND P-LOOP NTPASES N-TERMINAL DOMAIN-CONTAINING PROTEIN"/>
    <property type="match status" value="1"/>
</dbReference>
<dbReference type="Pfam" id="PF22893">
    <property type="entry name" value="ULD_2"/>
    <property type="match status" value="1"/>
</dbReference>
<dbReference type="EMBL" id="JH657970">
    <property type="protein sequence ID" value="EXM18717.1"/>
    <property type="molecule type" value="Genomic_DNA"/>
</dbReference>
<evidence type="ECO:0000259" key="1">
    <source>
        <dbReference type="Pfam" id="PF22893"/>
    </source>
</evidence>
<dbReference type="Gene3D" id="1.25.40.10">
    <property type="entry name" value="Tetratricopeptide repeat domain"/>
    <property type="match status" value="1"/>
</dbReference>
<dbReference type="InterPro" id="IPR054464">
    <property type="entry name" value="ULD_fung"/>
</dbReference>
<name>X0LC99_FUSOX</name>
<organism evidence="2">
    <name type="scientific">Fusarium oxysporum f. sp. vasinfectum 25433</name>
    <dbReference type="NCBI Taxonomy" id="1089449"/>
    <lineage>
        <taxon>Eukaryota</taxon>
        <taxon>Fungi</taxon>
        <taxon>Dikarya</taxon>
        <taxon>Ascomycota</taxon>
        <taxon>Pezizomycotina</taxon>
        <taxon>Sordariomycetes</taxon>
        <taxon>Hypocreomycetidae</taxon>
        <taxon>Hypocreales</taxon>
        <taxon>Nectriaceae</taxon>
        <taxon>Fusarium</taxon>
        <taxon>Fusarium oxysporum species complex</taxon>
    </lineage>
</organism>
<sequence length="745" mass="83845">MSFGYAVGDVIAILGLFERIAIELRNYKDAPMHFQRLCAELDLVRSTLKHVLILEPESPAERQTLEKVRAIIMHCGQPLQSMAEKMRAKESSLGHFKTTRSLSSIGTRLHWSMIEQGDVEELRKTIMSQMAAINILLSVQQMCMLLDITSQLKHIIRAIEAIPLHLTLDIVRLDDAHGESWALPLQACTTWESFNDMLQFVVYANNKPGADYITHNLFDVSNAKTGKHVDQNTWAMSVKPGFHVEQAIVVKSARSLESCTDSDCPGTFTEQVLQHENRKVCTLCGRWAATTFTSTPLIKLYNDVKSHFHPRTYSRMPQRTKTELGPQIPSIISKEKTQTFRRVRYLQPMEPIQNMDDAHRLLSETPTHPMANAFIGLAILRTAEEGFVDNSVQNAREHLEVAVKSDSSYRDSLDCLACAFRLNIHLFEPWYNLGVLYDFCNNQHDDAVDAFIQCLERAPGLLNVQARVDAQKAYIEDDDLKLLNDSLIEEMIEAPLSDQYYKVHTIPASAGHITLDPVRQDPWEYNNADKESLSNDDCSSEDTTTTVISEAPTTTLAEVSASAALTVDEVTTVKLLTTVAEESITTSVAEATTTSVPPIITKRVAFRTENDETLKTWLQTYNTNNHLTSDKSIALGHATFGLEPGTSCLSATSPNGSQLFAQISFPNSNKYTFIFATKKNVDNLSWYDFITYSESADGYLDCESETSHTPIYWYYSDDFKLYYMESSPTLFDYPSVKFKFVIGDA</sequence>
<reference evidence="2" key="1">
    <citation type="submission" date="2011-11" db="EMBL/GenBank/DDBJ databases">
        <title>The Genome Sequence of Fusarium oxysporum Cotton.</title>
        <authorList>
            <consortium name="The Broad Institute Genome Sequencing Platform"/>
            <person name="Ma L.-J."/>
            <person name="Gale L.R."/>
            <person name="Schwartz D.C."/>
            <person name="Zhou S."/>
            <person name="Corby-Kistler H."/>
            <person name="Young S.K."/>
            <person name="Zeng Q."/>
            <person name="Gargeya S."/>
            <person name="Fitzgerald M."/>
            <person name="Haas B."/>
            <person name="Abouelleil A."/>
            <person name="Alvarado L."/>
            <person name="Arachchi H.M."/>
            <person name="Berlin A."/>
            <person name="Brown A."/>
            <person name="Chapman S.B."/>
            <person name="Chen Z."/>
            <person name="Dunbar C."/>
            <person name="Freedman E."/>
            <person name="Gearin G."/>
            <person name="Goldberg J."/>
            <person name="Griggs A."/>
            <person name="Gujja S."/>
            <person name="Heiman D."/>
            <person name="Howarth C."/>
            <person name="Larson L."/>
            <person name="Lui A."/>
            <person name="MacDonald P.J.P."/>
            <person name="Montmayeur A."/>
            <person name="Murphy C."/>
            <person name="Neiman D."/>
            <person name="Pearson M."/>
            <person name="Priest M."/>
            <person name="Roberts A."/>
            <person name="Saif S."/>
            <person name="Shea T."/>
            <person name="Shenoy N."/>
            <person name="Sisk P."/>
            <person name="Stolte C."/>
            <person name="Sykes S."/>
            <person name="Wortman J."/>
            <person name="Nusbaum C."/>
            <person name="Birren B."/>
        </authorList>
    </citation>
    <scope>NUCLEOTIDE SEQUENCE [LARGE SCALE GENOMIC DNA]</scope>
    <source>
        <strain evidence="2">25433</strain>
    </source>
</reference>
<dbReference type="HOGENOM" id="CLU_021979_2_0_1"/>